<dbReference type="InterPro" id="IPR000109">
    <property type="entry name" value="POT_fam"/>
</dbReference>
<dbReference type="EMBL" id="LNXV01000004">
    <property type="protein sequence ID" value="KTC86742.1"/>
    <property type="molecule type" value="Genomic_DNA"/>
</dbReference>
<name>A0A0W0STP0_9GAMM</name>
<sequence>MSKVDSKKAVWSGLPQGTVAIFFIQIFSTLSFSVLYSTLVLYMTKKLGMSAPSANSITGIFVAANFALHLLGGYCGGRFLSNRALFCFGMLAQIVGCFLLALENESYLYYGLGFFLTGSGLNVTCINCMLTQRFSPQDNRRESAFLWNYAGMNIGFLIGFTLSGYFQLSQNYHRLFLLSSLGNLVAVFICLYFWHDLGDQKTVYSRLPMLQKKRAVLSGIALVLGLPFLLSQFIHFADWANKLILVVGAVMLAIATILALQQQSRDAREKMLAFVALMMVSTVFWVLYQIGPMGLTHFIENNVQRHWGVMIIPPQWFQNINTICIVIGGPVLSFILNRMRSRGIQVNIPTQFAFALLLIGLAFALLPLGISRADAAGMVNPGWIVVSFILQSAGELLISPIGYAMVGALIPSSLQGVMMGMWMLAMGVGATLSSYSSNWMTAGQETNLPLATNAGYSDVFLNLGLYAIAASFLLFLLVPRLRTWINDKKSNLSSETASAMA</sequence>
<feature type="transmembrane region" description="Helical" evidence="8">
    <location>
        <begin position="243"/>
        <end position="260"/>
    </location>
</feature>
<dbReference type="STRING" id="29422.Lbru_0683"/>
<dbReference type="Pfam" id="PF00854">
    <property type="entry name" value="PTR2"/>
    <property type="match status" value="1"/>
</dbReference>
<feature type="transmembrane region" description="Helical" evidence="8">
    <location>
        <begin position="20"/>
        <end position="42"/>
    </location>
</feature>
<keyword evidence="2" id="KW-0813">Transport</keyword>
<feature type="transmembrane region" description="Helical" evidence="8">
    <location>
        <begin position="382"/>
        <end position="410"/>
    </location>
</feature>
<dbReference type="InterPro" id="IPR050171">
    <property type="entry name" value="MFS_Transporters"/>
</dbReference>
<feature type="domain" description="Major facilitator superfamily (MFS) profile" evidence="9">
    <location>
        <begin position="17"/>
        <end position="482"/>
    </location>
</feature>
<dbReference type="InterPro" id="IPR005279">
    <property type="entry name" value="Dipep/tripep_permease"/>
</dbReference>
<evidence type="ECO:0000313" key="11">
    <source>
        <dbReference type="Proteomes" id="UP000054742"/>
    </source>
</evidence>
<keyword evidence="7 8" id="KW-0472">Membrane</keyword>
<gene>
    <name evidence="10" type="ORF">Lbru_0683</name>
</gene>
<evidence type="ECO:0000256" key="3">
    <source>
        <dbReference type="ARBA" id="ARBA00022475"/>
    </source>
</evidence>
<feature type="transmembrane region" description="Helical" evidence="8">
    <location>
        <begin position="215"/>
        <end position="237"/>
    </location>
</feature>
<feature type="transmembrane region" description="Helical" evidence="8">
    <location>
        <begin position="348"/>
        <end position="370"/>
    </location>
</feature>
<dbReference type="RefSeq" id="WP_058440765.1">
    <property type="nucleotide sequence ID" value="NZ_CAAAHU010000007.1"/>
</dbReference>
<feature type="transmembrane region" description="Helical" evidence="8">
    <location>
        <begin position="84"/>
        <end position="102"/>
    </location>
</feature>
<proteinExistence type="predicted"/>
<dbReference type="Gene3D" id="1.20.1250.20">
    <property type="entry name" value="MFS general substrate transporter like domains"/>
    <property type="match status" value="1"/>
</dbReference>
<comment type="caution">
    <text evidence="10">The sequence shown here is derived from an EMBL/GenBank/DDBJ whole genome shotgun (WGS) entry which is preliminary data.</text>
</comment>
<evidence type="ECO:0000256" key="2">
    <source>
        <dbReference type="ARBA" id="ARBA00022448"/>
    </source>
</evidence>
<keyword evidence="5" id="KW-0653">Protein transport</keyword>
<evidence type="ECO:0000259" key="9">
    <source>
        <dbReference type="PROSITE" id="PS50850"/>
    </source>
</evidence>
<evidence type="ECO:0000256" key="7">
    <source>
        <dbReference type="ARBA" id="ARBA00023136"/>
    </source>
</evidence>
<keyword evidence="11" id="KW-1185">Reference proteome</keyword>
<evidence type="ECO:0000256" key="8">
    <source>
        <dbReference type="SAM" id="Phobius"/>
    </source>
</evidence>
<comment type="subcellular location">
    <subcellularLocation>
        <location evidence="1">Cell membrane</location>
        <topology evidence="1">Multi-pass membrane protein</topology>
    </subcellularLocation>
</comment>
<feature type="transmembrane region" description="Helical" evidence="8">
    <location>
        <begin position="108"/>
        <end position="132"/>
    </location>
</feature>
<dbReference type="PROSITE" id="PS50850">
    <property type="entry name" value="MFS"/>
    <property type="match status" value="1"/>
</dbReference>
<dbReference type="PANTHER" id="PTHR23517:SF15">
    <property type="entry name" value="PROTON-DEPENDENT OLIGOPEPTIDE FAMILY TRANSPORT PROTEIN"/>
    <property type="match status" value="1"/>
</dbReference>
<evidence type="ECO:0000256" key="1">
    <source>
        <dbReference type="ARBA" id="ARBA00004651"/>
    </source>
</evidence>
<evidence type="ECO:0000256" key="4">
    <source>
        <dbReference type="ARBA" id="ARBA00022692"/>
    </source>
</evidence>
<feature type="transmembrane region" description="Helical" evidence="8">
    <location>
        <begin position="272"/>
        <end position="291"/>
    </location>
</feature>
<dbReference type="PATRIC" id="fig|29422.6.peg.714"/>
<keyword evidence="6 8" id="KW-1133">Transmembrane helix</keyword>
<feature type="transmembrane region" description="Helical" evidence="8">
    <location>
        <begin position="54"/>
        <end position="72"/>
    </location>
</feature>
<accession>A0A0W0STP0</accession>
<dbReference type="AlphaFoldDB" id="A0A0W0STP0"/>
<dbReference type="Proteomes" id="UP000054742">
    <property type="component" value="Unassembled WGS sequence"/>
</dbReference>
<evidence type="ECO:0000256" key="6">
    <source>
        <dbReference type="ARBA" id="ARBA00022989"/>
    </source>
</evidence>
<reference evidence="10 11" key="1">
    <citation type="submission" date="2015-11" db="EMBL/GenBank/DDBJ databases">
        <title>Genomic analysis of 38 Legionella species identifies large and diverse effector repertoires.</title>
        <authorList>
            <person name="Burstein D."/>
            <person name="Amaro F."/>
            <person name="Zusman T."/>
            <person name="Lifshitz Z."/>
            <person name="Cohen O."/>
            <person name="Gilbert J.A."/>
            <person name="Pupko T."/>
            <person name="Shuman H.A."/>
            <person name="Segal G."/>
        </authorList>
    </citation>
    <scope>NUCLEOTIDE SEQUENCE [LARGE SCALE GENOMIC DNA]</scope>
    <source>
        <strain evidence="10 11">ATCC 43878</strain>
    </source>
</reference>
<dbReference type="OrthoDB" id="9772725at2"/>
<dbReference type="GO" id="GO:0015833">
    <property type="term" value="P:peptide transport"/>
    <property type="evidence" value="ECO:0007669"/>
    <property type="project" value="UniProtKB-KW"/>
</dbReference>
<dbReference type="InterPro" id="IPR036259">
    <property type="entry name" value="MFS_trans_sf"/>
</dbReference>
<dbReference type="SUPFAM" id="SSF103473">
    <property type="entry name" value="MFS general substrate transporter"/>
    <property type="match status" value="1"/>
</dbReference>
<dbReference type="GO" id="GO:1904680">
    <property type="term" value="F:peptide transmembrane transporter activity"/>
    <property type="evidence" value="ECO:0007669"/>
    <property type="project" value="InterPro"/>
</dbReference>
<protein>
    <submittedName>
        <fullName evidence="10">Peptide transport protein, POT family</fullName>
    </submittedName>
</protein>
<keyword evidence="5" id="KW-0571">Peptide transport</keyword>
<feature type="transmembrane region" description="Helical" evidence="8">
    <location>
        <begin position="422"/>
        <end position="439"/>
    </location>
</feature>
<evidence type="ECO:0000313" key="10">
    <source>
        <dbReference type="EMBL" id="KTC86742.1"/>
    </source>
</evidence>
<feature type="transmembrane region" description="Helical" evidence="8">
    <location>
        <begin position="144"/>
        <end position="166"/>
    </location>
</feature>
<feature type="transmembrane region" description="Helical" evidence="8">
    <location>
        <begin position="172"/>
        <end position="194"/>
    </location>
</feature>
<evidence type="ECO:0000256" key="5">
    <source>
        <dbReference type="ARBA" id="ARBA00022856"/>
    </source>
</evidence>
<dbReference type="GO" id="GO:0005886">
    <property type="term" value="C:plasma membrane"/>
    <property type="evidence" value="ECO:0007669"/>
    <property type="project" value="UniProtKB-SubCell"/>
</dbReference>
<feature type="transmembrane region" description="Helical" evidence="8">
    <location>
        <begin position="459"/>
        <end position="478"/>
    </location>
</feature>
<organism evidence="10 11">
    <name type="scientific">Legionella brunensis</name>
    <dbReference type="NCBI Taxonomy" id="29422"/>
    <lineage>
        <taxon>Bacteria</taxon>
        <taxon>Pseudomonadati</taxon>
        <taxon>Pseudomonadota</taxon>
        <taxon>Gammaproteobacteria</taxon>
        <taxon>Legionellales</taxon>
        <taxon>Legionellaceae</taxon>
        <taxon>Legionella</taxon>
    </lineage>
</organism>
<keyword evidence="3" id="KW-1003">Cell membrane</keyword>
<keyword evidence="4 8" id="KW-0812">Transmembrane</keyword>
<dbReference type="NCBIfam" id="TIGR00924">
    <property type="entry name" value="yjdL_sub1_fam"/>
    <property type="match status" value="1"/>
</dbReference>
<feature type="transmembrane region" description="Helical" evidence="8">
    <location>
        <begin position="316"/>
        <end position="336"/>
    </location>
</feature>
<dbReference type="PANTHER" id="PTHR23517">
    <property type="entry name" value="RESISTANCE PROTEIN MDTM, PUTATIVE-RELATED-RELATED"/>
    <property type="match status" value="1"/>
</dbReference>
<dbReference type="InterPro" id="IPR020846">
    <property type="entry name" value="MFS_dom"/>
</dbReference>